<dbReference type="EMBL" id="JBHUCP010000019">
    <property type="protein sequence ID" value="MFD1532755.1"/>
    <property type="molecule type" value="Genomic_DNA"/>
</dbReference>
<organism evidence="1 2">
    <name type="scientific">Pseudonocardia aurantiaca</name>
    <dbReference type="NCBI Taxonomy" id="75290"/>
    <lineage>
        <taxon>Bacteria</taxon>
        <taxon>Bacillati</taxon>
        <taxon>Actinomycetota</taxon>
        <taxon>Actinomycetes</taxon>
        <taxon>Pseudonocardiales</taxon>
        <taxon>Pseudonocardiaceae</taxon>
        <taxon>Pseudonocardia</taxon>
    </lineage>
</organism>
<dbReference type="Proteomes" id="UP001597145">
    <property type="component" value="Unassembled WGS sequence"/>
</dbReference>
<dbReference type="RefSeq" id="WP_343978478.1">
    <property type="nucleotide sequence ID" value="NZ_BAAAJG010000010.1"/>
</dbReference>
<accession>A0ABW4FR84</accession>
<keyword evidence="2" id="KW-1185">Reference proteome</keyword>
<protein>
    <submittedName>
        <fullName evidence="1">Uncharacterized protein</fullName>
    </submittedName>
</protein>
<name>A0ABW4FR84_9PSEU</name>
<evidence type="ECO:0000313" key="1">
    <source>
        <dbReference type="EMBL" id="MFD1532755.1"/>
    </source>
</evidence>
<comment type="caution">
    <text evidence="1">The sequence shown here is derived from an EMBL/GenBank/DDBJ whole genome shotgun (WGS) entry which is preliminary data.</text>
</comment>
<proteinExistence type="predicted"/>
<sequence length="71" mass="7700">MTSTLSGSEIRVIEAAAPPMRFARAWHCLGRADSFARTPDLTGRALQRGCNGMRESIDKAVRAGRIEVPGE</sequence>
<reference evidence="2" key="1">
    <citation type="journal article" date="2019" name="Int. J. Syst. Evol. Microbiol.">
        <title>The Global Catalogue of Microorganisms (GCM) 10K type strain sequencing project: providing services to taxonomists for standard genome sequencing and annotation.</title>
        <authorList>
            <consortium name="The Broad Institute Genomics Platform"/>
            <consortium name="The Broad Institute Genome Sequencing Center for Infectious Disease"/>
            <person name="Wu L."/>
            <person name="Ma J."/>
        </authorList>
    </citation>
    <scope>NUCLEOTIDE SEQUENCE [LARGE SCALE GENOMIC DNA]</scope>
    <source>
        <strain evidence="2">JCM 12165</strain>
    </source>
</reference>
<evidence type="ECO:0000313" key="2">
    <source>
        <dbReference type="Proteomes" id="UP001597145"/>
    </source>
</evidence>
<gene>
    <name evidence="1" type="ORF">ACFSCY_25355</name>
</gene>